<feature type="compositionally biased region" description="Low complexity" evidence="2">
    <location>
        <begin position="530"/>
        <end position="542"/>
    </location>
</feature>
<dbReference type="EMBL" id="HE575318">
    <property type="protein sequence ID" value="CCC90736.1"/>
    <property type="molecule type" value="Genomic_DNA"/>
</dbReference>
<organism evidence="3">
    <name type="scientific">Trypanosoma congolense (strain IL3000)</name>
    <dbReference type="NCBI Taxonomy" id="1068625"/>
    <lineage>
        <taxon>Eukaryota</taxon>
        <taxon>Discoba</taxon>
        <taxon>Euglenozoa</taxon>
        <taxon>Kinetoplastea</taxon>
        <taxon>Metakinetoplastina</taxon>
        <taxon>Trypanosomatida</taxon>
        <taxon>Trypanosomatidae</taxon>
        <taxon>Trypanosoma</taxon>
        <taxon>Nannomonas</taxon>
    </lineage>
</organism>
<protein>
    <submittedName>
        <fullName evidence="3">Uncharacterized protein</fullName>
    </submittedName>
</protein>
<dbReference type="VEuPathDB" id="TriTrypDB:TcIL3000_5_4980"/>
<evidence type="ECO:0000256" key="1">
    <source>
        <dbReference type="SAM" id="Coils"/>
    </source>
</evidence>
<proteinExistence type="predicted"/>
<accession>G0UM72</accession>
<dbReference type="AlphaFoldDB" id="G0UM72"/>
<evidence type="ECO:0000256" key="2">
    <source>
        <dbReference type="SAM" id="MobiDB-lite"/>
    </source>
</evidence>
<sequence length="609" mass="67742">MHFLCVAKFITSLSLCRSHFRRRSPLMVTLRHLRSQQEAEARRARLEETRRLANQMGVERARIYASRKRKQELCVMNDLHLQWVSEQKKEAAVVESFLCEVQAQKGEGMRAAAELEAQQRGEAAKELHAWEAERALEGERHKLALAKVKITRAIEQEPRRSIVERKKAVRFAEENRSKTLVAQRHKHTIPSFGGKTAVGERGPAIIFSQEWPTHRRMEEWRMNAGPGCVEVLGPLSPREDAAVVAARYAEERQRENELAREALCQKRREATARAAALKRQQEEELQQAEEETKRRADNLAAITQHATNELKKEDGCARLCEERRSLIAGMKQKTEFEALFLKGKLKSCGKPQDCGAVTELCSLFEMGSHLDTVSSLMPAEDETVVRLPVMALKVLPVEVNAENFDVVGEVTDGTWDAGNTPSRDGRITTNTPQCIPEEITEQTPLLFLRASEEVSPVPVAAAAPGATYIACHSDESCTGADSSGCSNDTQALSECHQQLFSNLRSLQEKLQSAMGPVRAPDATQRMNVTLSSVSSTDTSSRVPGEGYDNVSEGSDSVCTEGMSEMNVDTDSDGRSSSFSATDMAARPTMTVEQLKAALLQMRLRLHTKR</sequence>
<reference evidence="3" key="1">
    <citation type="journal article" date="2012" name="Proc. Natl. Acad. Sci. U.S.A.">
        <title>Antigenic diversity is generated by distinct evolutionary mechanisms in African trypanosome species.</title>
        <authorList>
            <person name="Jackson A.P."/>
            <person name="Berry A."/>
            <person name="Aslett M."/>
            <person name="Allison H.C."/>
            <person name="Burton P."/>
            <person name="Vavrova-Anderson J."/>
            <person name="Brown R."/>
            <person name="Browne H."/>
            <person name="Corton N."/>
            <person name="Hauser H."/>
            <person name="Gamble J."/>
            <person name="Gilderthorp R."/>
            <person name="Marcello L."/>
            <person name="McQuillan J."/>
            <person name="Otto T.D."/>
            <person name="Quail M.A."/>
            <person name="Sanders M.J."/>
            <person name="van Tonder A."/>
            <person name="Ginger M.L."/>
            <person name="Field M.C."/>
            <person name="Barry J.D."/>
            <person name="Hertz-Fowler C."/>
            <person name="Berriman M."/>
        </authorList>
    </citation>
    <scope>NUCLEOTIDE SEQUENCE</scope>
    <source>
        <strain evidence="3">IL3000</strain>
    </source>
</reference>
<feature type="region of interest" description="Disordered" evidence="2">
    <location>
        <begin position="530"/>
        <end position="582"/>
    </location>
</feature>
<feature type="coiled-coil region" evidence="1">
    <location>
        <begin position="260"/>
        <end position="302"/>
    </location>
</feature>
<name>G0UM72_TRYCI</name>
<keyword evidence="1" id="KW-0175">Coiled coil</keyword>
<evidence type="ECO:0000313" key="3">
    <source>
        <dbReference type="EMBL" id="CCC90736.1"/>
    </source>
</evidence>
<gene>
    <name evidence="3" type="ORF">TCIL3000_5_4980</name>
</gene>